<evidence type="ECO:0000256" key="2">
    <source>
        <dbReference type="ARBA" id="ARBA00022638"/>
    </source>
</evidence>
<dbReference type="PANTHER" id="PTHR38107">
    <property type="match status" value="1"/>
</dbReference>
<dbReference type="Proteomes" id="UP000001951">
    <property type="component" value="Chromosome"/>
</dbReference>
<comment type="similarity">
    <text evidence="3">Belongs to the glycosyl hydrolase 24 family.</text>
</comment>
<evidence type="ECO:0000313" key="5">
    <source>
        <dbReference type="Proteomes" id="UP000001951"/>
    </source>
</evidence>
<dbReference type="EC" id="3.2.1.17" evidence="3"/>
<sequence length="57" mass="6332">MRQKLNQGEYSNAADALLRWIKAKGGMKLQGLVRRRTLERSLFLSEIATAAVIISSA</sequence>
<gene>
    <name evidence="4" type="ordered locus">RBE_0409</name>
</gene>
<dbReference type="AlphaFoldDB" id="Q1RJH4"/>
<organism evidence="4 5">
    <name type="scientific">Rickettsia bellii (strain RML369-C)</name>
    <dbReference type="NCBI Taxonomy" id="336407"/>
    <lineage>
        <taxon>Bacteria</taxon>
        <taxon>Pseudomonadati</taxon>
        <taxon>Pseudomonadota</taxon>
        <taxon>Alphaproteobacteria</taxon>
        <taxon>Rickettsiales</taxon>
        <taxon>Rickettsiaceae</taxon>
        <taxon>Rickettsieae</taxon>
        <taxon>Rickettsia</taxon>
        <taxon>belli group</taxon>
    </lineage>
</organism>
<dbReference type="GO" id="GO:0009253">
    <property type="term" value="P:peptidoglycan catabolic process"/>
    <property type="evidence" value="ECO:0007669"/>
    <property type="project" value="InterPro"/>
</dbReference>
<proteinExistence type="inferred from homology"/>
<dbReference type="GO" id="GO:0016998">
    <property type="term" value="P:cell wall macromolecule catabolic process"/>
    <property type="evidence" value="ECO:0007669"/>
    <property type="project" value="InterPro"/>
</dbReference>
<dbReference type="GO" id="GO:0031640">
    <property type="term" value="P:killing of cells of another organism"/>
    <property type="evidence" value="ECO:0007669"/>
    <property type="project" value="UniProtKB-KW"/>
</dbReference>
<dbReference type="EMBL" id="CP000087">
    <property type="protein sequence ID" value="ABE04490.1"/>
    <property type="molecule type" value="Genomic_DNA"/>
</dbReference>
<dbReference type="InterPro" id="IPR023347">
    <property type="entry name" value="Lysozyme_dom_sf"/>
</dbReference>
<name>Q1RJH4_RICBR</name>
<dbReference type="Pfam" id="PF00959">
    <property type="entry name" value="Phage_lysozyme"/>
    <property type="match status" value="1"/>
</dbReference>
<dbReference type="InterPro" id="IPR023346">
    <property type="entry name" value="Lysozyme-like_dom_sf"/>
</dbReference>
<dbReference type="InterPro" id="IPR051018">
    <property type="entry name" value="Bacteriophage_GH24"/>
</dbReference>
<dbReference type="SUPFAM" id="SSF53955">
    <property type="entry name" value="Lysozyme-like"/>
    <property type="match status" value="1"/>
</dbReference>
<dbReference type="HOGENOM" id="CLU_204653_0_0_5"/>
<keyword evidence="1 3" id="KW-0929">Antimicrobial</keyword>
<dbReference type="PANTHER" id="PTHR38107:SF3">
    <property type="entry name" value="LYSOZYME RRRD-RELATED"/>
    <property type="match status" value="1"/>
</dbReference>
<dbReference type="GO" id="GO:0042742">
    <property type="term" value="P:defense response to bacterium"/>
    <property type="evidence" value="ECO:0007669"/>
    <property type="project" value="UniProtKB-KW"/>
</dbReference>
<keyword evidence="3" id="KW-0378">Hydrolase</keyword>
<dbReference type="Gene3D" id="1.10.530.40">
    <property type="match status" value="1"/>
</dbReference>
<keyword evidence="2 3" id="KW-0081">Bacteriolytic enzyme</keyword>
<accession>Q1RJH4</accession>
<evidence type="ECO:0000256" key="3">
    <source>
        <dbReference type="RuleBase" id="RU003788"/>
    </source>
</evidence>
<dbReference type="GO" id="GO:0003796">
    <property type="term" value="F:lysozyme activity"/>
    <property type="evidence" value="ECO:0007669"/>
    <property type="project" value="UniProtKB-EC"/>
</dbReference>
<comment type="catalytic activity">
    <reaction evidence="3">
        <text>Hydrolysis of (1-&gt;4)-beta-linkages between N-acetylmuramic acid and N-acetyl-D-glucosamine residues in a peptidoglycan and between N-acetyl-D-glucosamine residues in chitodextrins.</text>
        <dbReference type="EC" id="3.2.1.17"/>
    </reaction>
</comment>
<dbReference type="InterPro" id="IPR002196">
    <property type="entry name" value="Glyco_hydro_24"/>
</dbReference>
<protein>
    <recommendedName>
        <fullName evidence="3">Lysozyme</fullName>
        <ecNumber evidence="3">3.2.1.17</ecNumber>
    </recommendedName>
</protein>
<reference evidence="4 5" key="1">
    <citation type="journal article" date="2006" name="PLoS Genet.">
        <title>Genome sequence of Rickettsia bellii illuminates the role of amoebae in gene exchanges between intracellular pathogens.</title>
        <authorList>
            <person name="Ogata H."/>
            <person name="La Scola B."/>
            <person name="Audic S."/>
            <person name="Renesto P."/>
            <person name="Blanc G."/>
            <person name="Robert C."/>
            <person name="Fournier P.-E."/>
            <person name="Claverie J.-M."/>
            <person name="Raoult D."/>
        </authorList>
    </citation>
    <scope>NUCLEOTIDE SEQUENCE [LARGE SCALE GENOMIC DNA]</scope>
    <source>
        <strain evidence="4 5">RML369-C</strain>
    </source>
</reference>
<keyword evidence="3" id="KW-0326">Glycosidase</keyword>
<dbReference type="KEGG" id="rbe:RBE_0409"/>
<evidence type="ECO:0000313" key="4">
    <source>
        <dbReference type="EMBL" id="ABE04490.1"/>
    </source>
</evidence>
<evidence type="ECO:0000256" key="1">
    <source>
        <dbReference type="ARBA" id="ARBA00022529"/>
    </source>
</evidence>